<protein>
    <submittedName>
        <fullName evidence="1">Uncharacterized protein</fullName>
    </submittedName>
</protein>
<evidence type="ECO:0000313" key="1">
    <source>
        <dbReference type="EMBL" id="EAY10468.1"/>
    </source>
</evidence>
<name>A2EA22_TRIV3</name>
<reference evidence="1" key="1">
    <citation type="submission" date="2006-10" db="EMBL/GenBank/DDBJ databases">
        <authorList>
            <person name="Amadeo P."/>
            <person name="Zhao Q."/>
            <person name="Wortman J."/>
            <person name="Fraser-Liggett C."/>
            <person name="Carlton J."/>
        </authorList>
    </citation>
    <scope>NUCLEOTIDE SEQUENCE</scope>
    <source>
        <strain evidence="1">G3</strain>
    </source>
</reference>
<evidence type="ECO:0000313" key="2">
    <source>
        <dbReference type="Proteomes" id="UP000001542"/>
    </source>
</evidence>
<dbReference type="AlphaFoldDB" id="A2EA22"/>
<proteinExistence type="predicted"/>
<accession>A2EA22</accession>
<dbReference type="Proteomes" id="UP000001542">
    <property type="component" value="Unassembled WGS sequence"/>
</dbReference>
<gene>
    <name evidence="1" type="ORF">TVAG_483780</name>
</gene>
<dbReference type="VEuPathDB" id="TrichDB:TVAG_483780"/>
<dbReference type="EMBL" id="DS113337">
    <property type="protein sequence ID" value="EAY10468.1"/>
    <property type="molecule type" value="Genomic_DNA"/>
</dbReference>
<reference evidence="1" key="2">
    <citation type="journal article" date="2007" name="Science">
        <title>Draft genome sequence of the sexually transmitted pathogen Trichomonas vaginalis.</title>
        <authorList>
            <person name="Carlton J.M."/>
            <person name="Hirt R.P."/>
            <person name="Silva J.C."/>
            <person name="Delcher A.L."/>
            <person name="Schatz M."/>
            <person name="Zhao Q."/>
            <person name="Wortman J.R."/>
            <person name="Bidwell S.L."/>
            <person name="Alsmark U.C.M."/>
            <person name="Besteiro S."/>
            <person name="Sicheritz-Ponten T."/>
            <person name="Noel C.J."/>
            <person name="Dacks J.B."/>
            <person name="Foster P.G."/>
            <person name="Simillion C."/>
            <person name="Van de Peer Y."/>
            <person name="Miranda-Saavedra D."/>
            <person name="Barton G.J."/>
            <person name="Westrop G.D."/>
            <person name="Mueller S."/>
            <person name="Dessi D."/>
            <person name="Fiori P.L."/>
            <person name="Ren Q."/>
            <person name="Paulsen I."/>
            <person name="Zhang H."/>
            <person name="Bastida-Corcuera F.D."/>
            <person name="Simoes-Barbosa A."/>
            <person name="Brown M.T."/>
            <person name="Hayes R.D."/>
            <person name="Mukherjee M."/>
            <person name="Okumura C.Y."/>
            <person name="Schneider R."/>
            <person name="Smith A.J."/>
            <person name="Vanacova S."/>
            <person name="Villalvazo M."/>
            <person name="Haas B.J."/>
            <person name="Pertea M."/>
            <person name="Feldblyum T.V."/>
            <person name="Utterback T.R."/>
            <person name="Shu C.L."/>
            <person name="Osoegawa K."/>
            <person name="de Jong P.J."/>
            <person name="Hrdy I."/>
            <person name="Horvathova L."/>
            <person name="Zubacova Z."/>
            <person name="Dolezal P."/>
            <person name="Malik S.B."/>
            <person name="Logsdon J.M. Jr."/>
            <person name="Henze K."/>
            <person name="Gupta A."/>
            <person name="Wang C.C."/>
            <person name="Dunne R.L."/>
            <person name="Upcroft J.A."/>
            <person name="Upcroft P."/>
            <person name="White O."/>
            <person name="Salzberg S.L."/>
            <person name="Tang P."/>
            <person name="Chiu C.-H."/>
            <person name="Lee Y.-S."/>
            <person name="Embley T.M."/>
            <person name="Coombs G.H."/>
            <person name="Mottram J.C."/>
            <person name="Tachezy J."/>
            <person name="Fraser-Liggett C.M."/>
            <person name="Johnson P.J."/>
        </authorList>
    </citation>
    <scope>NUCLEOTIDE SEQUENCE [LARGE SCALE GENOMIC DNA]</scope>
    <source>
        <strain evidence="1">G3</strain>
    </source>
</reference>
<sequence length="189" mass="20956">MSTEIKEEKEAEKTEKKAFSVPFPVLSVRSIAKQSVSTNDSKKGITIKAGHILSIAAGKMLQDVAKEAAEIAKNTDQHIITKAVLIEICLKHPKYRFMIPLIKQSEMQQYFGPATELSRRLATNMTNRAQPLAIPFVAPNPPGRSTNSEEDALIREAENADAIFHALTRSISAYQVKVPSFLIPKRLDN</sequence>
<dbReference type="RefSeq" id="XP_001322691.1">
    <property type="nucleotide sequence ID" value="XM_001322656.1"/>
</dbReference>
<dbReference type="KEGG" id="tva:4768402"/>
<organism evidence="1 2">
    <name type="scientific">Trichomonas vaginalis (strain ATCC PRA-98 / G3)</name>
    <dbReference type="NCBI Taxonomy" id="412133"/>
    <lineage>
        <taxon>Eukaryota</taxon>
        <taxon>Metamonada</taxon>
        <taxon>Parabasalia</taxon>
        <taxon>Trichomonadida</taxon>
        <taxon>Trichomonadidae</taxon>
        <taxon>Trichomonas</taxon>
    </lineage>
</organism>
<dbReference type="VEuPathDB" id="TrichDB:TVAGG3_0981080"/>
<dbReference type="OrthoDB" id="10510040at2759"/>
<keyword evidence="2" id="KW-1185">Reference proteome</keyword>
<dbReference type="InParanoid" id="A2EA22"/>